<dbReference type="SUPFAM" id="SSF52096">
    <property type="entry name" value="ClpP/crotonase"/>
    <property type="match status" value="1"/>
</dbReference>
<dbReference type="InterPro" id="IPR029045">
    <property type="entry name" value="ClpP/crotonase-like_dom_sf"/>
</dbReference>
<dbReference type="EMBL" id="FUKP01000060">
    <property type="protein sequence ID" value="SJN31784.1"/>
    <property type="molecule type" value="Genomic_DNA"/>
</dbReference>
<proteinExistence type="predicted"/>
<sequence length="254" mass="26315">MESIVRTEQHGPAAVVTIDLAEAHNALDRHAMAELAEAVRSAARSPQVRAVILTGAGGRAFCAGFRLGSMDEEAERDPEGTVMAAVAGMIRAVLEAPVPVIAAVEGAAAGVGASLAVAADLVVAGESAYLLLPFGKVGLVPDGGIVQTLAESLGRHRAMDLMLRQRRLPAGEAAQAGLVSEVVPDGSAVATAVTWAEGLAQTPRQALVETKAAVNRRTVDLVEETLAAESRVQAELLRTQEHRARVAAFLGRGR</sequence>
<dbReference type="InterPro" id="IPR001753">
    <property type="entry name" value="Enoyl-CoA_hydra/iso"/>
</dbReference>
<evidence type="ECO:0000313" key="2">
    <source>
        <dbReference type="Proteomes" id="UP000196230"/>
    </source>
</evidence>
<dbReference type="PANTHER" id="PTHR43459:SF1">
    <property type="entry name" value="EG:BACN32G11.4 PROTEIN"/>
    <property type="match status" value="1"/>
</dbReference>
<dbReference type="EC" id="4.2.1.17" evidence="1"/>
<accession>A0A1R4JIM4</accession>
<gene>
    <name evidence="1" type="ORF">FM125_08750</name>
</gene>
<dbReference type="Gene3D" id="3.90.226.10">
    <property type="entry name" value="2-enoyl-CoA Hydratase, Chain A, domain 1"/>
    <property type="match status" value="1"/>
</dbReference>
<reference evidence="1 2" key="1">
    <citation type="submission" date="2017-02" db="EMBL/GenBank/DDBJ databases">
        <authorList>
            <person name="Peterson S.W."/>
        </authorList>
    </citation>
    <scope>NUCLEOTIDE SEQUENCE [LARGE SCALE GENOMIC DNA]</scope>
    <source>
        <strain evidence="1 2">2B3F</strain>
    </source>
</reference>
<dbReference type="PANTHER" id="PTHR43459">
    <property type="entry name" value="ENOYL-COA HYDRATASE"/>
    <property type="match status" value="1"/>
</dbReference>
<dbReference type="Pfam" id="PF00378">
    <property type="entry name" value="ECH_1"/>
    <property type="match status" value="1"/>
</dbReference>
<protein>
    <submittedName>
        <fullName evidence="1">Enoyl-CoA hydratase</fullName>
        <ecNumber evidence="1">4.2.1.17</ecNumber>
    </submittedName>
</protein>
<evidence type="ECO:0000313" key="1">
    <source>
        <dbReference type="EMBL" id="SJN31784.1"/>
    </source>
</evidence>
<dbReference type="CDD" id="cd06558">
    <property type="entry name" value="crotonase-like"/>
    <property type="match status" value="1"/>
</dbReference>
<dbReference type="GO" id="GO:0004300">
    <property type="term" value="F:enoyl-CoA hydratase activity"/>
    <property type="evidence" value="ECO:0007669"/>
    <property type="project" value="UniProtKB-EC"/>
</dbReference>
<dbReference type="RefSeq" id="WP_087134325.1">
    <property type="nucleotide sequence ID" value="NZ_FUKP01000060.1"/>
</dbReference>
<organism evidence="1 2">
    <name type="scientific">Micrococcus lylae</name>
    <dbReference type="NCBI Taxonomy" id="1273"/>
    <lineage>
        <taxon>Bacteria</taxon>
        <taxon>Bacillati</taxon>
        <taxon>Actinomycetota</taxon>
        <taxon>Actinomycetes</taxon>
        <taxon>Micrococcales</taxon>
        <taxon>Micrococcaceae</taxon>
        <taxon>Micrococcus</taxon>
    </lineage>
</organism>
<dbReference type="Proteomes" id="UP000196230">
    <property type="component" value="Unassembled WGS sequence"/>
</dbReference>
<name>A0A1R4JIM4_9MICC</name>
<dbReference type="AlphaFoldDB" id="A0A1R4JIM4"/>
<keyword evidence="1" id="KW-0456">Lyase</keyword>